<proteinExistence type="predicted"/>
<feature type="transmembrane region" description="Helical" evidence="1">
    <location>
        <begin position="144"/>
        <end position="166"/>
    </location>
</feature>
<dbReference type="AlphaFoldDB" id="A0A6L5Y594"/>
<dbReference type="Proteomes" id="UP000474676">
    <property type="component" value="Unassembled WGS sequence"/>
</dbReference>
<evidence type="ECO:0000256" key="1">
    <source>
        <dbReference type="SAM" id="Phobius"/>
    </source>
</evidence>
<feature type="transmembrane region" description="Helical" evidence="1">
    <location>
        <begin position="56"/>
        <end position="75"/>
    </location>
</feature>
<reference evidence="2 3" key="1">
    <citation type="submission" date="2019-08" db="EMBL/GenBank/DDBJ databases">
        <title>In-depth cultivation of the pig gut microbiome towards novel bacterial diversity and tailored functional studies.</title>
        <authorList>
            <person name="Wylensek D."/>
            <person name="Hitch T.C.A."/>
            <person name="Clavel T."/>
        </authorList>
    </citation>
    <scope>NUCLEOTIDE SEQUENCE [LARGE SCALE GENOMIC DNA]</scope>
    <source>
        <strain evidence="2 3">WCA-MUC-591-APC-3H</strain>
    </source>
</reference>
<name>A0A6L5Y594_9FIRM</name>
<dbReference type="Pfam" id="PF10688">
    <property type="entry name" value="Imp-YgjV"/>
    <property type="match status" value="1"/>
</dbReference>
<organism evidence="2 3">
    <name type="scientific">Hornefia butyriciproducens</name>
    <dbReference type="NCBI Taxonomy" id="2652293"/>
    <lineage>
        <taxon>Bacteria</taxon>
        <taxon>Bacillati</taxon>
        <taxon>Bacillota</taxon>
        <taxon>Clostridia</taxon>
        <taxon>Peptostreptococcales</taxon>
        <taxon>Anaerovoracaceae</taxon>
        <taxon>Hornefia</taxon>
    </lineage>
</organism>
<feature type="transmembrane region" description="Helical" evidence="1">
    <location>
        <begin position="28"/>
        <end position="50"/>
    </location>
</feature>
<feature type="transmembrane region" description="Helical" evidence="1">
    <location>
        <begin position="82"/>
        <end position="106"/>
    </location>
</feature>
<evidence type="ECO:0000313" key="2">
    <source>
        <dbReference type="EMBL" id="MST51974.1"/>
    </source>
</evidence>
<keyword evidence="1" id="KW-1133">Transmembrane helix</keyword>
<keyword evidence="3" id="KW-1185">Reference proteome</keyword>
<keyword evidence="1" id="KW-0812">Transmembrane</keyword>
<protein>
    <submittedName>
        <fullName evidence="2">YgjV family protein</fullName>
    </submittedName>
</protein>
<accession>A0A6L5Y594</accession>
<dbReference type="RefSeq" id="WP_154574418.1">
    <property type="nucleotide sequence ID" value="NZ_VUMZ01000005.1"/>
</dbReference>
<dbReference type="GeneID" id="303114983"/>
<keyword evidence="1" id="KW-0472">Membrane</keyword>
<comment type="caution">
    <text evidence="2">The sequence shown here is derived from an EMBL/GenBank/DDBJ whole genome shotgun (WGS) entry which is preliminary data.</text>
</comment>
<dbReference type="EMBL" id="VUMZ01000005">
    <property type="protein sequence ID" value="MST51974.1"/>
    <property type="molecule type" value="Genomic_DNA"/>
</dbReference>
<gene>
    <name evidence="2" type="ORF">FYJ64_06555</name>
</gene>
<evidence type="ECO:0000313" key="3">
    <source>
        <dbReference type="Proteomes" id="UP000474676"/>
    </source>
</evidence>
<sequence>MNGYIAQGIGFVAVAFFILSYQMKSNRLLFLFQLIGCSIFAIQFGILGAYTGALSLLINILRNILLLKVNVWTWVKSKKIMIGILALLAAFTIWTWDGWISLLPFASVGVTTVGYWTDNAQKIRLSQLIGSPCTLFYDVLIHSWGGMLSESITLVSIIISIIRFGWKNLNDDRFKSTVDSAA</sequence>
<feature type="transmembrane region" description="Helical" evidence="1">
    <location>
        <begin position="6"/>
        <end position="21"/>
    </location>
</feature>
<dbReference type="InterPro" id="IPR019629">
    <property type="entry name" value="Uncharacterised_HI1736/YgjV"/>
</dbReference>